<accession>A0A8A0RQS0</accession>
<proteinExistence type="predicted"/>
<dbReference type="AlphaFoldDB" id="A0A8A0RQS0"/>
<dbReference type="EMBL" id="CP059066">
    <property type="protein sequence ID" value="QSQ09888.1"/>
    <property type="molecule type" value="Genomic_DNA"/>
</dbReference>
<keyword evidence="3" id="KW-1185">Reference proteome</keyword>
<sequence>MKMGSKIQLHRQPILPLRPLEKPAEEANKTKKDKTPSFKEILQSKIFEKSGLKFSKHAQERLISRNINLNETDIVKINNAVDKAAEKGVKDSLILFNEVAFVISIKNRTVITAVDGENLKENVFTNIDGAVII</sequence>
<evidence type="ECO:0000256" key="1">
    <source>
        <dbReference type="SAM" id="MobiDB-lite"/>
    </source>
</evidence>
<evidence type="ECO:0000313" key="3">
    <source>
        <dbReference type="Proteomes" id="UP000662904"/>
    </source>
</evidence>
<feature type="compositionally biased region" description="Basic and acidic residues" evidence="1">
    <location>
        <begin position="19"/>
        <end position="35"/>
    </location>
</feature>
<organism evidence="2 3">
    <name type="scientific">Koleobacter methoxysyntrophicus</name>
    <dbReference type="NCBI Taxonomy" id="2751313"/>
    <lineage>
        <taxon>Bacteria</taxon>
        <taxon>Bacillati</taxon>
        <taxon>Bacillota</taxon>
        <taxon>Clostridia</taxon>
        <taxon>Koleobacterales</taxon>
        <taxon>Koleobacteraceae</taxon>
        <taxon>Koleobacter</taxon>
    </lineage>
</organism>
<protein>
    <recommendedName>
        <fullName evidence="4">Flagellar operon protein</fullName>
    </recommendedName>
</protein>
<dbReference type="NCBIfam" id="TIGR02530">
    <property type="entry name" value="flg_new"/>
    <property type="match status" value="1"/>
</dbReference>
<evidence type="ECO:0000313" key="2">
    <source>
        <dbReference type="EMBL" id="QSQ09888.1"/>
    </source>
</evidence>
<feature type="region of interest" description="Disordered" evidence="1">
    <location>
        <begin position="1"/>
        <end position="35"/>
    </location>
</feature>
<dbReference type="Proteomes" id="UP000662904">
    <property type="component" value="Chromosome"/>
</dbReference>
<dbReference type="Pfam" id="PF12611">
    <property type="entry name" value="Flagellar_put"/>
    <property type="match status" value="1"/>
</dbReference>
<reference evidence="2" key="1">
    <citation type="submission" date="2020-07" db="EMBL/GenBank/DDBJ databases">
        <title>Koleobacter methoxysyntrophicus gen. nov., sp. nov., a novel anaerobic bacterium isolated from deep subsurface oil field and proposal of Koleobacterales ord. nov. in the phylum Firmicutes.</title>
        <authorList>
            <person name="Sakamoto S."/>
            <person name="Tamaki H."/>
        </authorList>
    </citation>
    <scope>NUCLEOTIDE SEQUENCE</scope>
    <source>
        <strain evidence="2">NRmbB1</strain>
    </source>
</reference>
<name>A0A8A0RQS0_9FIRM</name>
<gene>
    <name evidence="2" type="ORF">H0A61_02269</name>
</gene>
<evidence type="ECO:0008006" key="4">
    <source>
        <dbReference type="Google" id="ProtNLM"/>
    </source>
</evidence>
<dbReference type="InterPro" id="IPR013367">
    <property type="entry name" value="Flagellar_put"/>
</dbReference>
<dbReference type="KEGG" id="kme:H0A61_02269"/>